<dbReference type="InterPro" id="IPR043128">
    <property type="entry name" value="Rev_trsase/Diguanyl_cyclase"/>
</dbReference>
<dbReference type="InterPro" id="IPR029787">
    <property type="entry name" value="Nucleotide_cyclase"/>
</dbReference>
<accession>A0A1H8W674</accession>
<feature type="transmembrane region" description="Helical" evidence="1">
    <location>
        <begin position="7"/>
        <end position="29"/>
    </location>
</feature>
<dbReference type="STRING" id="112903.SAMN04490178_11469"/>
<dbReference type="InterPro" id="IPR000160">
    <property type="entry name" value="GGDEF_dom"/>
</dbReference>
<dbReference type="FunFam" id="3.30.70.270:FF:000001">
    <property type="entry name" value="Diguanylate cyclase domain protein"/>
    <property type="match status" value="1"/>
</dbReference>
<dbReference type="InterPro" id="IPR050469">
    <property type="entry name" value="Diguanylate_Cyclase"/>
</dbReference>
<dbReference type="AlphaFoldDB" id="A0A1H8W674"/>
<dbReference type="PROSITE" id="PS50887">
    <property type="entry name" value="GGDEF"/>
    <property type="match status" value="1"/>
</dbReference>
<evidence type="ECO:0000256" key="1">
    <source>
        <dbReference type="SAM" id="Phobius"/>
    </source>
</evidence>
<feature type="transmembrane region" description="Helical" evidence="1">
    <location>
        <begin position="211"/>
        <end position="237"/>
    </location>
</feature>
<gene>
    <name evidence="3" type="ORF">SAMN04490178_11469</name>
</gene>
<keyword evidence="1" id="KW-1133">Transmembrane helix</keyword>
<dbReference type="RefSeq" id="WP_091747724.1">
    <property type="nucleotide sequence ID" value="NZ_FODY01000014.1"/>
</dbReference>
<sequence length="399" mass="44830">MTKIMSIATTIPFALLIVASIIYLCVPIEQPLLSITYYSSYAIYCVGLMLSWWFNRSRFFFTITVIALVQVALSDWAAATIGITAYRIVIYPIVCVLLPINIFVFSLLKERGIFNGWGLQRFGIIFFQIFYIAVAVVSNDNALVSFFYKKLLTEPLPLVTAIPQPAILIYGIVFLLFLLKLGKNKSHLDSTSTAVLAATMIGLHLKAEPLAMPAFFSLAGIIFIITVIQASYSMAYLDELTGLPARRALRENMMKLSGEYTIAMLDIDFFKKFNDTYGHDTGDDVLRLVASLLQNITGGGKAFRYGGEEFTIIFPNTKIEEAMPHLEKLRMAVEKCPHVYEGKTERTRKKKISSKQLFVTISIGVAERNKKYRHVDEVIKAADTALYRAKKKGRNCVSK</sequence>
<dbReference type="Proteomes" id="UP000198847">
    <property type="component" value="Unassembled WGS sequence"/>
</dbReference>
<feature type="transmembrane region" description="Helical" evidence="1">
    <location>
        <begin position="158"/>
        <end position="179"/>
    </location>
</feature>
<evidence type="ECO:0000259" key="2">
    <source>
        <dbReference type="PROSITE" id="PS50887"/>
    </source>
</evidence>
<feature type="transmembrane region" description="Helical" evidence="1">
    <location>
        <begin position="120"/>
        <end position="138"/>
    </location>
</feature>
<dbReference type="SUPFAM" id="SSF55073">
    <property type="entry name" value="Nucleotide cyclase"/>
    <property type="match status" value="1"/>
</dbReference>
<protein>
    <submittedName>
        <fullName evidence="3">Diguanylate cyclase (GGDEF) domain-containing protein</fullName>
    </submittedName>
</protein>
<reference evidence="3 4" key="1">
    <citation type="submission" date="2016-10" db="EMBL/GenBank/DDBJ databases">
        <authorList>
            <person name="de Groot N.N."/>
        </authorList>
    </citation>
    <scope>NUCLEOTIDE SEQUENCE [LARGE SCALE GENOMIC DNA]</scope>
    <source>
        <strain evidence="3 4">DSM 13305</strain>
    </source>
</reference>
<dbReference type="GO" id="GO:0052621">
    <property type="term" value="F:diguanylate cyclase activity"/>
    <property type="evidence" value="ECO:0007669"/>
    <property type="project" value="TreeGrafter"/>
</dbReference>
<dbReference type="OrthoDB" id="1677693at2"/>
<feature type="transmembrane region" description="Helical" evidence="1">
    <location>
        <begin position="59"/>
        <end position="83"/>
    </location>
</feature>
<dbReference type="PANTHER" id="PTHR45138:SF9">
    <property type="entry name" value="DIGUANYLATE CYCLASE DGCM-RELATED"/>
    <property type="match status" value="1"/>
</dbReference>
<evidence type="ECO:0000313" key="4">
    <source>
        <dbReference type="Proteomes" id="UP000198847"/>
    </source>
</evidence>
<dbReference type="Pfam" id="PF00990">
    <property type="entry name" value="GGDEF"/>
    <property type="match status" value="1"/>
</dbReference>
<keyword evidence="4" id="KW-1185">Reference proteome</keyword>
<keyword evidence="1" id="KW-0472">Membrane</keyword>
<evidence type="ECO:0000313" key="3">
    <source>
        <dbReference type="EMBL" id="SEP23154.1"/>
    </source>
</evidence>
<dbReference type="GO" id="GO:0005886">
    <property type="term" value="C:plasma membrane"/>
    <property type="evidence" value="ECO:0007669"/>
    <property type="project" value="TreeGrafter"/>
</dbReference>
<dbReference type="CDD" id="cd01949">
    <property type="entry name" value="GGDEF"/>
    <property type="match status" value="1"/>
</dbReference>
<dbReference type="GO" id="GO:0043709">
    <property type="term" value="P:cell adhesion involved in single-species biofilm formation"/>
    <property type="evidence" value="ECO:0007669"/>
    <property type="project" value="TreeGrafter"/>
</dbReference>
<feature type="transmembrane region" description="Helical" evidence="1">
    <location>
        <begin position="35"/>
        <end position="54"/>
    </location>
</feature>
<organism evidence="3 4">
    <name type="scientific">Propionispora vibrioides</name>
    <dbReference type="NCBI Taxonomy" id="112903"/>
    <lineage>
        <taxon>Bacteria</taxon>
        <taxon>Bacillati</taxon>
        <taxon>Bacillota</taxon>
        <taxon>Negativicutes</taxon>
        <taxon>Selenomonadales</taxon>
        <taxon>Sporomusaceae</taxon>
        <taxon>Propionispora</taxon>
    </lineage>
</organism>
<name>A0A1H8W674_9FIRM</name>
<dbReference type="PANTHER" id="PTHR45138">
    <property type="entry name" value="REGULATORY COMPONENTS OF SENSORY TRANSDUCTION SYSTEM"/>
    <property type="match status" value="1"/>
</dbReference>
<dbReference type="EMBL" id="FODY01000014">
    <property type="protein sequence ID" value="SEP23154.1"/>
    <property type="molecule type" value="Genomic_DNA"/>
</dbReference>
<dbReference type="Gene3D" id="3.30.70.270">
    <property type="match status" value="1"/>
</dbReference>
<feature type="domain" description="GGDEF" evidence="2">
    <location>
        <begin position="258"/>
        <end position="399"/>
    </location>
</feature>
<dbReference type="NCBIfam" id="TIGR00254">
    <property type="entry name" value="GGDEF"/>
    <property type="match status" value="1"/>
</dbReference>
<keyword evidence="1" id="KW-0812">Transmembrane</keyword>
<dbReference type="SMART" id="SM00267">
    <property type="entry name" value="GGDEF"/>
    <property type="match status" value="1"/>
</dbReference>
<feature type="transmembrane region" description="Helical" evidence="1">
    <location>
        <begin position="89"/>
        <end position="108"/>
    </location>
</feature>
<dbReference type="GO" id="GO:1902201">
    <property type="term" value="P:negative regulation of bacterial-type flagellum-dependent cell motility"/>
    <property type="evidence" value="ECO:0007669"/>
    <property type="project" value="TreeGrafter"/>
</dbReference>
<proteinExistence type="predicted"/>